<comment type="function">
    <text evidence="1">Involved in DNA recombination.</text>
</comment>
<dbReference type="PANTHER" id="PTHR30563">
    <property type="entry name" value="DNA RECOMBINATION PROTEIN RMUC"/>
    <property type="match status" value="1"/>
</dbReference>
<evidence type="ECO:0000256" key="6">
    <source>
        <dbReference type="SAM" id="MobiDB-lite"/>
    </source>
</evidence>
<name>A0A6G7YC37_9ACTN</name>
<keyword evidence="3 5" id="KW-0175">Coiled coil</keyword>
<proteinExistence type="inferred from homology"/>
<sequence>MEILTILLMLAVGVLLGFGLGWFVSRSRPRDEGVLAALTERGQEQAVVREGLERLQDQLRDLEHARSSWQGQFSQQVSDMRLTTESLRRETSSLTSALRKPQVRGQWGELHLRRAVELAGLVSRCDFTEQVQLADGVLRPDVVVHLAGGKSVVVDAKVPLDAFLDAAASEDDDEREAHLQRHVRQLRTHVDQLSGKAYWRSLEETPEFVVMFVPAEAFLSAALDTQTDLLDYAAAKNVILATPTTLIALLRTVAHGWSHETLAAQAAEVRRLGTELHQRLASMGGHLDRVGRSLGAAVTAYNAAVGSIEGRVLVTARRFNELGVTTDDLTTPRQVEEGPRSLSAPEFAALEELAVPGAVEEALLDDSGGLPPHGSARSIRGA</sequence>
<evidence type="ECO:0000256" key="1">
    <source>
        <dbReference type="ARBA" id="ARBA00003416"/>
    </source>
</evidence>
<evidence type="ECO:0000256" key="2">
    <source>
        <dbReference type="ARBA" id="ARBA00009840"/>
    </source>
</evidence>
<feature type="region of interest" description="Disordered" evidence="6">
    <location>
        <begin position="363"/>
        <end position="382"/>
    </location>
</feature>
<dbReference type="GO" id="GO:0006310">
    <property type="term" value="P:DNA recombination"/>
    <property type="evidence" value="ECO:0007669"/>
    <property type="project" value="UniProtKB-KW"/>
</dbReference>
<organism evidence="8 9">
    <name type="scientific">Nocardioides piscis</name>
    <dbReference type="NCBI Taxonomy" id="2714938"/>
    <lineage>
        <taxon>Bacteria</taxon>
        <taxon>Bacillati</taxon>
        <taxon>Actinomycetota</taxon>
        <taxon>Actinomycetes</taxon>
        <taxon>Propionibacteriales</taxon>
        <taxon>Nocardioidaceae</taxon>
        <taxon>Nocardioides</taxon>
    </lineage>
</organism>
<protein>
    <submittedName>
        <fullName evidence="8">DNA recombination protein RmuC</fullName>
    </submittedName>
</protein>
<gene>
    <name evidence="8" type="ORF">G7071_00710</name>
</gene>
<keyword evidence="7" id="KW-0812">Transmembrane</keyword>
<dbReference type="AlphaFoldDB" id="A0A6G7YC37"/>
<keyword evidence="9" id="KW-1185">Reference proteome</keyword>
<keyword evidence="7" id="KW-0472">Membrane</keyword>
<dbReference type="RefSeq" id="WP_166313760.1">
    <property type="nucleotide sequence ID" value="NZ_CP049866.1"/>
</dbReference>
<keyword evidence="7" id="KW-1133">Transmembrane helix</keyword>
<reference evidence="8 9" key="1">
    <citation type="submission" date="2020-03" db="EMBL/GenBank/DDBJ databases">
        <title>Nocardioides sp. nov., isolated from fish.</title>
        <authorList>
            <person name="Hyun D.-W."/>
            <person name="Bae J.-W."/>
        </authorList>
    </citation>
    <scope>NUCLEOTIDE SEQUENCE [LARGE SCALE GENOMIC DNA]</scope>
    <source>
        <strain evidence="8 9">HDW12A</strain>
    </source>
</reference>
<accession>A0A6G7YC37</accession>
<evidence type="ECO:0000256" key="4">
    <source>
        <dbReference type="ARBA" id="ARBA00023172"/>
    </source>
</evidence>
<evidence type="ECO:0000256" key="5">
    <source>
        <dbReference type="SAM" id="Coils"/>
    </source>
</evidence>
<dbReference type="InterPro" id="IPR003798">
    <property type="entry name" value="DNA_recombination_RmuC"/>
</dbReference>
<evidence type="ECO:0000313" key="8">
    <source>
        <dbReference type="EMBL" id="QIK74177.1"/>
    </source>
</evidence>
<dbReference type="EMBL" id="CP049866">
    <property type="protein sequence ID" value="QIK74177.1"/>
    <property type="molecule type" value="Genomic_DNA"/>
</dbReference>
<dbReference type="Proteomes" id="UP000502035">
    <property type="component" value="Chromosome"/>
</dbReference>
<dbReference type="Pfam" id="PF02646">
    <property type="entry name" value="RmuC"/>
    <property type="match status" value="1"/>
</dbReference>
<feature type="coiled-coil region" evidence="5">
    <location>
        <begin position="45"/>
        <end position="72"/>
    </location>
</feature>
<comment type="similarity">
    <text evidence="2">Belongs to the RmuC family.</text>
</comment>
<evidence type="ECO:0000256" key="7">
    <source>
        <dbReference type="SAM" id="Phobius"/>
    </source>
</evidence>
<evidence type="ECO:0000256" key="3">
    <source>
        <dbReference type="ARBA" id="ARBA00023054"/>
    </source>
</evidence>
<keyword evidence="4" id="KW-0233">DNA recombination</keyword>
<feature type="transmembrane region" description="Helical" evidence="7">
    <location>
        <begin position="6"/>
        <end position="24"/>
    </location>
</feature>
<dbReference type="KEGG" id="npi:G7071_00710"/>
<dbReference type="PANTHER" id="PTHR30563:SF0">
    <property type="entry name" value="DNA RECOMBINATION PROTEIN RMUC"/>
    <property type="match status" value="1"/>
</dbReference>
<evidence type="ECO:0000313" key="9">
    <source>
        <dbReference type="Proteomes" id="UP000502035"/>
    </source>
</evidence>